<evidence type="ECO:0000256" key="6">
    <source>
        <dbReference type="SAM" id="SignalP"/>
    </source>
</evidence>
<dbReference type="Gene3D" id="1.25.40.390">
    <property type="match status" value="1"/>
</dbReference>
<feature type="domain" description="RagB/SusD" evidence="7">
    <location>
        <begin position="336"/>
        <end position="504"/>
    </location>
</feature>
<protein>
    <submittedName>
        <fullName evidence="9">RagB/SusD family nutrient uptake outer membrane protein</fullName>
    </submittedName>
</protein>
<dbReference type="InterPro" id="IPR011990">
    <property type="entry name" value="TPR-like_helical_dom_sf"/>
</dbReference>
<dbReference type="GO" id="GO:0009279">
    <property type="term" value="C:cell outer membrane"/>
    <property type="evidence" value="ECO:0007669"/>
    <property type="project" value="UniProtKB-SubCell"/>
</dbReference>
<dbReference type="AlphaFoldDB" id="A0A504ISL2"/>
<evidence type="ECO:0000259" key="7">
    <source>
        <dbReference type="Pfam" id="PF07980"/>
    </source>
</evidence>
<evidence type="ECO:0000256" key="2">
    <source>
        <dbReference type="ARBA" id="ARBA00006275"/>
    </source>
</evidence>
<name>A0A504ISL2_9FLAO</name>
<accession>A0A504ISL2</accession>
<dbReference type="InterPro" id="IPR033985">
    <property type="entry name" value="SusD-like_N"/>
</dbReference>
<dbReference type="SUPFAM" id="SSF48452">
    <property type="entry name" value="TPR-like"/>
    <property type="match status" value="1"/>
</dbReference>
<dbReference type="InterPro" id="IPR012944">
    <property type="entry name" value="SusD_RagB_dom"/>
</dbReference>
<evidence type="ECO:0000256" key="1">
    <source>
        <dbReference type="ARBA" id="ARBA00004442"/>
    </source>
</evidence>
<evidence type="ECO:0000259" key="8">
    <source>
        <dbReference type="Pfam" id="PF14322"/>
    </source>
</evidence>
<feature type="signal peptide" evidence="6">
    <location>
        <begin position="1"/>
        <end position="22"/>
    </location>
</feature>
<keyword evidence="5" id="KW-0998">Cell outer membrane</keyword>
<reference evidence="9 10" key="1">
    <citation type="submission" date="2019-06" db="EMBL/GenBank/DDBJ databases">
        <authorList>
            <person name="Meng X."/>
        </authorList>
    </citation>
    <scope>NUCLEOTIDE SEQUENCE [LARGE SCALE GENOMIC DNA]</scope>
    <source>
        <strain evidence="9 10">M625</strain>
    </source>
</reference>
<proteinExistence type="inferred from homology"/>
<comment type="subcellular location">
    <subcellularLocation>
        <location evidence="1">Cell outer membrane</location>
    </subcellularLocation>
</comment>
<comment type="caution">
    <text evidence="9">The sequence shown here is derived from an EMBL/GenBank/DDBJ whole genome shotgun (WGS) entry which is preliminary data.</text>
</comment>
<evidence type="ECO:0000256" key="3">
    <source>
        <dbReference type="ARBA" id="ARBA00022729"/>
    </source>
</evidence>
<evidence type="ECO:0000313" key="9">
    <source>
        <dbReference type="EMBL" id="TPN81326.1"/>
    </source>
</evidence>
<evidence type="ECO:0000256" key="5">
    <source>
        <dbReference type="ARBA" id="ARBA00023237"/>
    </source>
</evidence>
<dbReference type="Gene3D" id="2.20.20.130">
    <property type="match status" value="1"/>
</dbReference>
<evidence type="ECO:0000256" key="4">
    <source>
        <dbReference type="ARBA" id="ARBA00023136"/>
    </source>
</evidence>
<feature type="chain" id="PRO_5021467258" evidence="6">
    <location>
        <begin position="23"/>
        <end position="504"/>
    </location>
</feature>
<organism evidence="9 10">
    <name type="scientific">Aquimarina algicola</name>
    <dbReference type="NCBI Taxonomy" id="2589995"/>
    <lineage>
        <taxon>Bacteria</taxon>
        <taxon>Pseudomonadati</taxon>
        <taxon>Bacteroidota</taxon>
        <taxon>Flavobacteriia</taxon>
        <taxon>Flavobacteriales</taxon>
        <taxon>Flavobacteriaceae</taxon>
        <taxon>Aquimarina</taxon>
    </lineage>
</organism>
<evidence type="ECO:0000313" key="10">
    <source>
        <dbReference type="Proteomes" id="UP000315540"/>
    </source>
</evidence>
<dbReference type="RefSeq" id="WP_140597694.1">
    <property type="nucleotide sequence ID" value="NZ_VFWZ01000011.1"/>
</dbReference>
<keyword evidence="3 6" id="KW-0732">Signal</keyword>
<dbReference type="Proteomes" id="UP000315540">
    <property type="component" value="Unassembled WGS sequence"/>
</dbReference>
<dbReference type="EMBL" id="VFWZ01000011">
    <property type="protein sequence ID" value="TPN81326.1"/>
    <property type="molecule type" value="Genomic_DNA"/>
</dbReference>
<gene>
    <name evidence="9" type="ORF">FHK87_25405</name>
</gene>
<dbReference type="OrthoDB" id="630434at2"/>
<dbReference type="Gene3D" id="1.25.40.900">
    <property type="match status" value="1"/>
</dbReference>
<comment type="similarity">
    <text evidence="2">Belongs to the SusD family.</text>
</comment>
<keyword evidence="10" id="KW-1185">Reference proteome</keyword>
<dbReference type="PROSITE" id="PS51257">
    <property type="entry name" value="PROKAR_LIPOPROTEIN"/>
    <property type="match status" value="1"/>
</dbReference>
<dbReference type="Pfam" id="PF14322">
    <property type="entry name" value="SusD-like_3"/>
    <property type="match status" value="1"/>
</dbReference>
<feature type="domain" description="SusD-like N-terminal" evidence="8">
    <location>
        <begin position="31"/>
        <end position="238"/>
    </location>
</feature>
<sequence>MKNKISKILVLFSFMSFFTACDDELDELQPFVEVNPDTFLSENNVTAFQNAVDGAYGQLWQYYADSANGLQGLGDILSDNVIQAQSGRRSNNAYHDYLFVPSTAGFIANTWDEAYEAINASNIVIRNIDNLENGAGKDNILGQALGIRAWAHFDLARVYGQVPTQSAGANSTLGIFYSKFEDGDTDDLLAQPARETVGENYIEIIGDLERAAELIGASNGEGRLDRNGIYGLLSRVYLYNGEYQKAIDAADEVSTELATSEELPGVYTDSNNAGIVIELAVNTTTEANFFNVGVLYSQSSRGNIISEYVLDFDLTNSINADDIRLDVLQFDAVNGDNTYNGVKKFLGEEGQNNGRVDIKVLRAAEVLLNKAEAQFELGFEPDALATLNILRESRFVPAENRDDDPLNDVMETYTPGTETGAALEAAIQFERRVELACEGHRFFDIKRRGESIERDPDNGDLIDGTGTPPQIATIPAGNFRFQLPIPINEINANPVMAEQQNPGY</sequence>
<dbReference type="CDD" id="cd08977">
    <property type="entry name" value="SusD"/>
    <property type="match status" value="1"/>
</dbReference>
<keyword evidence="4" id="KW-0472">Membrane</keyword>
<dbReference type="Pfam" id="PF07980">
    <property type="entry name" value="SusD_RagB"/>
    <property type="match status" value="1"/>
</dbReference>